<evidence type="ECO:0000259" key="15">
    <source>
        <dbReference type="Pfam" id="PF07715"/>
    </source>
</evidence>
<keyword evidence="16" id="KW-0675">Receptor</keyword>
<dbReference type="PROSITE" id="PS52016">
    <property type="entry name" value="TONB_DEPENDENT_REC_3"/>
    <property type="match status" value="1"/>
</dbReference>
<evidence type="ECO:0000256" key="6">
    <source>
        <dbReference type="ARBA" id="ARBA00023004"/>
    </source>
</evidence>
<keyword evidence="7" id="KW-0406">Ion transport</keyword>
<dbReference type="AlphaFoldDB" id="A0A839UXR2"/>
<evidence type="ECO:0000256" key="3">
    <source>
        <dbReference type="ARBA" id="ARBA00022452"/>
    </source>
</evidence>
<evidence type="ECO:0000256" key="4">
    <source>
        <dbReference type="ARBA" id="ARBA00022496"/>
    </source>
</evidence>
<dbReference type="Pfam" id="PF07715">
    <property type="entry name" value="Plug"/>
    <property type="match status" value="1"/>
</dbReference>
<dbReference type="GO" id="GO:0006826">
    <property type="term" value="P:iron ion transport"/>
    <property type="evidence" value="ECO:0007669"/>
    <property type="project" value="UniProtKB-KW"/>
</dbReference>
<dbReference type="RefSeq" id="WP_183911647.1">
    <property type="nucleotide sequence ID" value="NZ_JACHXZ010000006.1"/>
</dbReference>
<feature type="chain" id="PRO_5032615738" evidence="13">
    <location>
        <begin position="34"/>
        <end position="840"/>
    </location>
</feature>
<dbReference type="InterPro" id="IPR036942">
    <property type="entry name" value="Beta-barrel_TonB_sf"/>
</dbReference>
<name>A0A839UXR2_9GAMM</name>
<gene>
    <name evidence="16" type="ORF">FHS30_003364</name>
</gene>
<dbReference type="Pfam" id="PF00593">
    <property type="entry name" value="TonB_dep_Rec_b-barrel"/>
    <property type="match status" value="1"/>
</dbReference>
<dbReference type="GO" id="GO:0009279">
    <property type="term" value="C:cell outer membrane"/>
    <property type="evidence" value="ECO:0007669"/>
    <property type="project" value="UniProtKB-SubCell"/>
</dbReference>
<comment type="subcellular location">
    <subcellularLocation>
        <location evidence="1 11">Cell outer membrane</location>
        <topology evidence="1 11">Multi-pass membrane protein</topology>
    </subcellularLocation>
</comment>
<reference evidence="16 17" key="1">
    <citation type="submission" date="2020-08" db="EMBL/GenBank/DDBJ databases">
        <title>Genomic Encyclopedia of Type Strains, Phase III (KMG-III): the genomes of soil and plant-associated and newly described type strains.</title>
        <authorList>
            <person name="Whitman W."/>
        </authorList>
    </citation>
    <scope>NUCLEOTIDE SEQUENCE [LARGE SCALE GENOMIC DNA]</scope>
    <source>
        <strain evidence="16 17">CECT 8571</strain>
    </source>
</reference>
<feature type="signal peptide" evidence="13">
    <location>
        <begin position="1"/>
        <end position="33"/>
    </location>
</feature>
<keyword evidence="3 11" id="KW-1134">Transmembrane beta strand</keyword>
<evidence type="ECO:0000256" key="7">
    <source>
        <dbReference type="ARBA" id="ARBA00023065"/>
    </source>
</evidence>
<evidence type="ECO:0000256" key="11">
    <source>
        <dbReference type="PROSITE-ProRule" id="PRU01360"/>
    </source>
</evidence>
<dbReference type="InterPro" id="IPR000531">
    <property type="entry name" value="Beta-barrel_TonB"/>
</dbReference>
<organism evidence="16 17">
    <name type="scientific">Simiduia aestuariiviva</name>
    <dbReference type="NCBI Taxonomy" id="1510459"/>
    <lineage>
        <taxon>Bacteria</taxon>
        <taxon>Pseudomonadati</taxon>
        <taxon>Pseudomonadota</taxon>
        <taxon>Gammaproteobacteria</taxon>
        <taxon>Cellvibrionales</taxon>
        <taxon>Cellvibrionaceae</taxon>
        <taxon>Simiduia</taxon>
    </lineage>
</organism>
<evidence type="ECO:0000256" key="1">
    <source>
        <dbReference type="ARBA" id="ARBA00004571"/>
    </source>
</evidence>
<dbReference type="EMBL" id="JACHXZ010000006">
    <property type="protein sequence ID" value="MBB3170147.1"/>
    <property type="molecule type" value="Genomic_DNA"/>
</dbReference>
<dbReference type="PANTHER" id="PTHR32552:SF81">
    <property type="entry name" value="TONB-DEPENDENT OUTER MEMBRANE RECEPTOR"/>
    <property type="match status" value="1"/>
</dbReference>
<protein>
    <submittedName>
        <fullName evidence="16">Iron complex outermembrane receptor protein</fullName>
    </submittedName>
</protein>
<evidence type="ECO:0000256" key="9">
    <source>
        <dbReference type="ARBA" id="ARBA00023136"/>
    </source>
</evidence>
<dbReference type="InterPro" id="IPR012910">
    <property type="entry name" value="Plug_dom"/>
</dbReference>
<comment type="caution">
    <text evidence="16">The sequence shown here is derived from an EMBL/GenBank/DDBJ whole genome shotgun (WGS) entry which is preliminary data.</text>
</comment>
<proteinExistence type="inferred from homology"/>
<feature type="domain" description="TonB-dependent receptor-like beta-barrel" evidence="14">
    <location>
        <begin position="331"/>
        <end position="803"/>
    </location>
</feature>
<evidence type="ECO:0000259" key="14">
    <source>
        <dbReference type="Pfam" id="PF00593"/>
    </source>
</evidence>
<evidence type="ECO:0000256" key="2">
    <source>
        <dbReference type="ARBA" id="ARBA00022448"/>
    </source>
</evidence>
<keyword evidence="13" id="KW-0732">Signal</keyword>
<dbReference type="SUPFAM" id="SSF56935">
    <property type="entry name" value="Porins"/>
    <property type="match status" value="1"/>
</dbReference>
<keyword evidence="2 11" id="KW-0813">Transport</keyword>
<evidence type="ECO:0000256" key="13">
    <source>
        <dbReference type="SAM" id="SignalP"/>
    </source>
</evidence>
<evidence type="ECO:0000256" key="12">
    <source>
        <dbReference type="RuleBase" id="RU003357"/>
    </source>
</evidence>
<feature type="domain" description="TonB-dependent receptor plug" evidence="15">
    <location>
        <begin position="56"/>
        <end position="163"/>
    </location>
</feature>
<keyword evidence="9 11" id="KW-0472">Membrane</keyword>
<keyword evidence="5 11" id="KW-0812">Transmembrane</keyword>
<comment type="similarity">
    <text evidence="11 12">Belongs to the TonB-dependent receptor family.</text>
</comment>
<dbReference type="Proteomes" id="UP000559987">
    <property type="component" value="Unassembled WGS sequence"/>
</dbReference>
<keyword evidence="8 12" id="KW-0798">TonB box</keyword>
<evidence type="ECO:0000313" key="17">
    <source>
        <dbReference type="Proteomes" id="UP000559987"/>
    </source>
</evidence>
<evidence type="ECO:0000256" key="10">
    <source>
        <dbReference type="ARBA" id="ARBA00023237"/>
    </source>
</evidence>
<sequence>MTPQKSTLSQFAPSALSLAVTTILTTLALPTMAQDDDLGFMLEEIVVTAQKRAESVDDVPITINAFAADGIRDLGAQNVNDLGTFIPGVETNVGDTSQASFSIRGISTNDFGSGSDPAVAVYVDGVYTGHGGSALFNFNDIDRVEVLKGPQGTLFGRNAAAGAISITTKAPSQETEGYADVQMGNFNKQKISLGFNTGLTDTLALRVSGYVNSRDGIIKNASTNGIAGDTLWIEEDQGLVAALLWQPSENTDITLRTDYNQDDSDGPIGSSFTLTDSEDELYDNYTTDNAGYNDRIIRGTSLTISHAMDDYTFTSITAKRGYEFHQNEEEDGTDKTRFFLTTDTIEKQSQFSQEFRLNYEDENLKWFLGASYFKDQIDQTYLVDATTLTLDTFFLVDAAKKLGIENPAGFVDNPPPPYDTVFTVGNGMGGFLTSPGGIVDQLNAGLAPFGLGMGPTDIVNAVGANLGMGGRPWQEAMHNSRELTSYAVYGDVTYSFTDRLDATFGLRWSKDSKDFEIQSNYTNAILIPTLSGPATGGASVSTDILALSSPLIPTQIPFGLIFFDEIGTAGNPEKKNDSWSSVDPRLVVNYAMTDDVMLFGSIAKGYKAGGFNSLGDDPSFENEDVLNLEVGVKSKLMDGRMRLNASVYQFEYDNLQILKLSGPAGVIPTYNIKNADAIGQGFEFEWQFMATENLMLGANYGYVTTEYTRYEQFEGDAPGFTLKGEPLSSMPENKFNAMAEYSMHFADDLVLRLRGDYNYTGERVNNSGVGAGQDIEDFQVINARATLENSAGDWSVALYANNLLDEEYLWDIGGTGDGLGSPVATRGMPLMYGVQARYNF</sequence>
<accession>A0A839UXR2</accession>
<keyword evidence="10 11" id="KW-0998">Cell outer membrane</keyword>
<keyword evidence="17" id="KW-1185">Reference proteome</keyword>
<dbReference type="InterPro" id="IPR039426">
    <property type="entry name" value="TonB-dep_rcpt-like"/>
</dbReference>
<evidence type="ECO:0000256" key="5">
    <source>
        <dbReference type="ARBA" id="ARBA00022692"/>
    </source>
</evidence>
<evidence type="ECO:0000256" key="8">
    <source>
        <dbReference type="ARBA" id="ARBA00023077"/>
    </source>
</evidence>
<keyword evidence="6" id="KW-0408">Iron</keyword>
<dbReference type="PANTHER" id="PTHR32552">
    <property type="entry name" value="FERRICHROME IRON RECEPTOR-RELATED"/>
    <property type="match status" value="1"/>
</dbReference>
<dbReference type="Gene3D" id="2.40.170.20">
    <property type="entry name" value="TonB-dependent receptor, beta-barrel domain"/>
    <property type="match status" value="2"/>
</dbReference>
<keyword evidence="4" id="KW-0410">Iron transport</keyword>
<evidence type="ECO:0000313" key="16">
    <source>
        <dbReference type="EMBL" id="MBB3170147.1"/>
    </source>
</evidence>